<keyword evidence="2" id="KW-1185">Reference proteome</keyword>
<accession>A0ABY5HDK2</accession>
<dbReference type="Proteomes" id="UP001058461">
    <property type="component" value="Chromosome"/>
</dbReference>
<reference evidence="1" key="1">
    <citation type="submission" date="2021-04" db="EMBL/GenBank/DDBJ databases">
        <title>Oceanospirillales bacteria with DddD are important DMSP degraders in coastal seawater.</title>
        <authorList>
            <person name="Liu J."/>
        </authorList>
    </citation>
    <scope>NUCLEOTIDE SEQUENCE</scope>
    <source>
        <strain evidence="1">D13-1</strain>
    </source>
</reference>
<sequence>MNPSLHISSIAMELKYTLLTNPNPRTNFRALHEIEHALNELKGYCLYSTDKASQLFRYAKEFYRDQAAETDEKYKQMLSLAEQIDRAAQIHVQRDALNRASSE</sequence>
<name>A0ABY5HDK2_9GAMM</name>
<organism evidence="1 2">
    <name type="scientific">Marinobacterium rhizophilum</name>
    <dbReference type="NCBI Taxonomy" id="420402"/>
    <lineage>
        <taxon>Bacteria</taxon>
        <taxon>Pseudomonadati</taxon>
        <taxon>Pseudomonadota</taxon>
        <taxon>Gammaproteobacteria</taxon>
        <taxon>Oceanospirillales</taxon>
        <taxon>Oceanospirillaceae</taxon>
        <taxon>Marinobacterium</taxon>
    </lineage>
</organism>
<protein>
    <submittedName>
        <fullName evidence="1">Uncharacterized protein</fullName>
    </submittedName>
</protein>
<evidence type="ECO:0000313" key="2">
    <source>
        <dbReference type="Proteomes" id="UP001058461"/>
    </source>
</evidence>
<dbReference type="RefSeq" id="WP_255852445.1">
    <property type="nucleotide sequence ID" value="NZ_CP073347.1"/>
</dbReference>
<evidence type="ECO:0000313" key="1">
    <source>
        <dbReference type="EMBL" id="UTW10407.1"/>
    </source>
</evidence>
<proteinExistence type="predicted"/>
<gene>
    <name evidence="1" type="ORF">KDW95_13990</name>
</gene>
<dbReference type="EMBL" id="CP073347">
    <property type="protein sequence ID" value="UTW10407.1"/>
    <property type="molecule type" value="Genomic_DNA"/>
</dbReference>